<accession>A0A1S8LDD2</accession>
<dbReference type="RefSeq" id="WP_242953962.1">
    <property type="nucleotide sequence ID" value="NZ_CP096983.1"/>
</dbReference>
<dbReference type="Proteomes" id="UP000190951">
    <property type="component" value="Chromosome"/>
</dbReference>
<dbReference type="AlphaFoldDB" id="A0A1S8LDD2"/>
<protein>
    <submittedName>
        <fullName evidence="1">Uncharacterized protein</fullName>
    </submittedName>
</protein>
<sequence>MLKEKLKNFGTKIYIGATTAFALGSATCVHADSQITKHTPSEVASHIFTANQGIAEAFGGALIGIAVVVIGIKMLMASKKQEARSEAMDSILTVIIASLLIGGFAIFAGLFFGFGQ</sequence>
<dbReference type="EMBL" id="CP096983">
    <property type="protein sequence ID" value="URZ10922.1"/>
    <property type="molecule type" value="Genomic_DNA"/>
</dbReference>
<organism evidence="1 2">
    <name type="scientific">Clostridium felsineum</name>
    <dbReference type="NCBI Taxonomy" id="36839"/>
    <lineage>
        <taxon>Bacteria</taxon>
        <taxon>Bacillati</taxon>
        <taxon>Bacillota</taxon>
        <taxon>Clostridia</taxon>
        <taxon>Eubacteriales</taxon>
        <taxon>Clostridiaceae</taxon>
        <taxon>Clostridium</taxon>
    </lineage>
</organism>
<reference evidence="1 2" key="1">
    <citation type="submission" date="2022-04" db="EMBL/GenBank/DDBJ databases">
        <title>Genome sequence of C. roseum typestrain.</title>
        <authorList>
            <person name="Poehlein A."/>
            <person name="Schoch T."/>
            <person name="Duerre P."/>
            <person name="Daniel R."/>
        </authorList>
    </citation>
    <scope>NUCLEOTIDE SEQUENCE [LARGE SCALE GENOMIC DNA]</scope>
    <source>
        <strain evidence="1 2">DSM 7320</strain>
    </source>
</reference>
<dbReference type="InterPro" id="IPR043993">
    <property type="entry name" value="T4SS_pilin"/>
</dbReference>
<name>A0A1S8LDD2_9CLOT</name>
<dbReference type="KEGG" id="crw:CROST_016380"/>
<evidence type="ECO:0000313" key="1">
    <source>
        <dbReference type="EMBL" id="URZ10922.1"/>
    </source>
</evidence>
<proteinExistence type="predicted"/>
<gene>
    <name evidence="1" type="ORF">CROST_016380</name>
</gene>
<evidence type="ECO:0000313" key="2">
    <source>
        <dbReference type="Proteomes" id="UP000190951"/>
    </source>
</evidence>
<dbReference type="STRING" id="84029.CROST_11060"/>
<keyword evidence="2" id="KW-1185">Reference proteome</keyword>
<dbReference type="Pfam" id="PF18895">
    <property type="entry name" value="T4SS_pilin"/>
    <property type="match status" value="1"/>
</dbReference>